<name>A0A9P7GFT0_9AGAR</name>
<gene>
    <name evidence="2" type="ORF">H0H81_001940</name>
</gene>
<evidence type="ECO:0000256" key="1">
    <source>
        <dbReference type="SAM" id="MobiDB-lite"/>
    </source>
</evidence>
<dbReference type="OrthoDB" id="2919784at2759"/>
<dbReference type="Proteomes" id="UP000717328">
    <property type="component" value="Unassembled WGS sequence"/>
</dbReference>
<comment type="caution">
    <text evidence="2">The sequence shown here is derived from an EMBL/GenBank/DDBJ whole genome shotgun (WGS) entry which is preliminary data.</text>
</comment>
<feature type="compositionally biased region" description="Low complexity" evidence="1">
    <location>
        <begin position="79"/>
        <end position="111"/>
    </location>
</feature>
<dbReference type="EMBL" id="JABCKI010000697">
    <property type="protein sequence ID" value="KAG5649802.1"/>
    <property type="molecule type" value="Genomic_DNA"/>
</dbReference>
<evidence type="ECO:0000313" key="3">
    <source>
        <dbReference type="Proteomes" id="UP000717328"/>
    </source>
</evidence>
<feature type="region of interest" description="Disordered" evidence="1">
    <location>
        <begin position="67"/>
        <end position="119"/>
    </location>
</feature>
<reference evidence="2" key="1">
    <citation type="submission" date="2021-02" db="EMBL/GenBank/DDBJ databases">
        <authorList>
            <person name="Nieuwenhuis M."/>
            <person name="Van De Peppel L.J.J."/>
        </authorList>
    </citation>
    <scope>NUCLEOTIDE SEQUENCE</scope>
    <source>
        <strain evidence="2">D49</strain>
    </source>
</reference>
<proteinExistence type="predicted"/>
<dbReference type="AlphaFoldDB" id="A0A9P7GFT0"/>
<evidence type="ECO:0000313" key="2">
    <source>
        <dbReference type="EMBL" id="KAG5649802.1"/>
    </source>
</evidence>
<feature type="region of interest" description="Disordered" evidence="1">
    <location>
        <begin position="334"/>
        <end position="374"/>
    </location>
</feature>
<keyword evidence="3" id="KW-1185">Reference proteome</keyword>
<feature type="compositionally biased region" description="Pro residues" evidence="1">
    <location>
        <begin position="344"/>
        <end position="355"/>
    </location>
</feature>
<accession>A0A9P7GFT0</accession>
<sequence length="402" mass="43322">MEEISVDSNAIRDAIAAAQAEATAVPLRDSDGDDATVHGVHETTVEIPAFEGFTEFELDLSLLSPPPSPPASMYTDARSLSPTSSPRPSMSMSMSFHSSISQSVSHSQNQSALNAADNSVSRGPWPLKRYVGRGTPIYRSRRIEWGGVGSEEVSEDGFLFSDVGSTSLDSAFRPSTRSISPEWSVLHRRPSTLPARARSRTFAVEPPTPTPEIEIEIETQSPGEWASFMQTVLSGTAQTAPTASGASTSQLLAPVFEAPQQPLAPIIETPIHPFMSSTVGEMPPISITMSPEDLNQLNANIEADLGIDAALDLGLGYRGGMNWFNLGMRPASGRESPSIYSSHPPSPMPSRPPSRTPFDNRSTASIKVEPSVVGRNATSGSQAWWRKFMRRLKKVHVLLGSH</sequence>
<organism evidence="2 3">
    <name type="scientific">Sphagnurus paluster</name>
    <dbReference type="NCBI Taxonomy" id="117069"/>
    <lineage>
        <taxon>Eukaryota</taxon>
        <taxon>Fungi</taxon>
        <taxon>Dikarya</taxon>
        <taxon>Basidiomycota</taxon>
        <taxon>Agaricomycotina</taxon>
        <taxon>Agaricomycetes</taxon>
        <taxon>Agaricomycetidae</taxon>
        <taxon>Agaricales</taxon>
        <taxon>Tricholomatineae</taxon>
        <taxon>Lyophyllaceae</taxon>
        <taxon>Sphagnurus</taxon>
    </lineage>
</organism>
<reference evidence="2" key="2">
    <citation type="submission" date="2021-10" db="EMBL/GenBank/DDBJ databases">
        <title>Phylogenomics reveals ancestral predisposition of the termite-cultivated fungus Termitomyces towards a domesticated lifestyle.</title>
        <authorList>
            <person name="Auxier B."/>
            <person name="Grum-Grzhimaylo A."/>
            <person name="Cardenas M.E."/>
            <person name="Lodge J.D."/>
            <person name="Laessoe T."/>
            <person name="Pedersen O."/>
            <person name="Smith M.E."/>
            <person name="Kuyper T.W."/>
            <person name="Franco-Molano E.A."/>
            <person name="Baroni T.J."/>
            <person name="Aanen D.K."/>
        </authorList>
    </citation>
    <scope>NUCLEOTIDE SEQUENCE</scope>
    <source>
        <strain evidence="2">D49</strain>
    </source>
</reference>
<protein>
    <submittedName>
        <fullName evidence="2">Uncharacterized protein</fullName>
    </submittedName>
</protein>